<dbReference type="PROSITE" id="PS50262">
    <property type="entry name" value="G_PROTEIN_RECEP_F1_2"/>
    <property type="match status" value="1"/>
</dbReference>
<feature type="domain" description="G-protein coupled receptors family 1 profile" evidence="12">
    <location>
        <begin position="52"/>
        <end position="307"/>
    </location>
</feature>
<feature type="transmembrane region" description="Helical" evidence="11">
    <location>
        <begin position="36"/>
        <end position="61"/>
    </location>
</feature>
<dbReference type="PRINTS" id="PR00237">
    <property type="entry name" value="GPCRRHODOPSN"/>
</dbReference>
<keyword evidence="5" id="KW-0297">G-protein coupled receptor</keyword>
<proteinExistence type="predicted"/>
<dbReference type="PANTHER" id="PTHR45695:SF23">
    <property type="entry name" value="GALANIN-LIKE G-PROTEIN COUPLED RECEPTOR NPR-9"/>
    <property type="match status" value="1"/>
</dbReference>
<accession>A0ABM1F9T5</accession>
<feature type="transmembrane region" description="Helical" evidence="11">
    <location>
        <begin position="73"/>
        <end position="98"/>
    </location>
</feature>
<keyword evidence="8" id="KW-0675">Receptor</keyword>
<evidence type="ECO:0000313" key="13">
    <source>
        <dbReference type="Proteomes" id="UP000695022"/>
    </source>
</evidence>
<feature type="transmembrane region" description="Helical" evidence="11">
    <location>
        <begin position="285"/>
        <end position="310"/>
    </location>
</feature>
<evidence type="ECO:0000256" key="2">
    <source>
        <dbReference type="ARBA" id="ARBA00022475"/>
    </source>
</evidence>
<keyword evidence="13" id="KW-1185">Reference proteome</keyword>
<reference evidence="14" key="1">
    <citation type="submission" date="2025-08" db="UniProtKB">
        <authorList>
            <consortium name="RefSeq"/>
        </authorList>
    </citation>
    <scope>IDENTIFICATION</scope>
</reference>
<evidence type="ECO:0000259" key="12">
    <source>
        <dbReference type="PROSITE" id="PS50262"/>
    </source>
</evidence>
<protein>
    <submittedName>
        <fullName evidence="14">Allatostatin-A receptor-like</fullName>
    </submittedName>
</protein>
<gene>
    <name evidence="14" type="primary">LOC106821076</name>
</gene>
<evidence type="ECO:0000256" key="1">
    <source>
        <dbReference type="ARBA" id="ARBA00004651"/>
    </source>
</evidence>
<comment type="subcellular location">
    <subcellularLocation>
        <location evidence="1">Cell membrane</location>
        <topology evidence="1">Multi-pass membrane protein</topology>
    </subcellularLocation>
</comment>
<evidence type="ECO:0000256" key="11">
    <source>
        <dbReference type="SAM" id="Phobius"/>
    </source>
</evidence>
<evidence type="ECO:0000256" key="3">
    <source>
        <dbReference type="ARBA" id="ARBA00022692"/>
    </source>
</evidence>
<dbReference type="SUPFAM" id="SSF81321">
    <property type="entry name" value="Family A G protein-coupled receptor-like"/>
    <property type="match status" value="1"/>
</dbReference>
<dbReference type="Pfam" id="PF00001">
    <property type="entry name" value="7tm_1"/>
    <property type="match status" value="1"/>
</dbReference>
<evidence type="ECO:0000256" key="9">
    <source>
        <dbReference type="ARBA" id="ARBA00023180"/>
    </source>
</evidence>
<keyword evidence="3 11" id="KW-0812">Transmembrane</keyword>
<feature type="transmembrane region" description="Helical" evidence="11">
    <location>
        <begin position="197"/>
        <end position="222"/>
    </location>
</feature>
<evidence type="ECO:0000256" key="10">
    <source>
        <dbReference type="ARBA" id="ARBA00023224"/>
    </source>
</evidence>
<dbReference type="Proteomes" id="UP000695022">
    <property type="component" value="Unplaced"/>
</dbReference>
<keyword evidence="6 11" id="KW-0472">Membrane</keyword>
<evidence type="ECO:0000313" key="14">
    <source>
        <dbReference type="RefSeq" id="XP_014681206.1"/>
    </source>
</evidence>
<evidence type="ECO:0000256" key="8">
    <source>
        <dbReference type="ARBA" id="ARBA00023170"/>
    </source>
</evidence>
<dbReference type="RefSeq" id="XP_014681206.1">
    <property type="nucleotide sequence ID" value="XM_014825720.1"/>
</dbReference>
<keyword evidence="10" id="KW-0807">Transducer</keyword>
<evidence type="ECO:0000256" key="4">
    <source>
        <dbReference type="ARBA" id="ARBA00022989"/>
    </source>
</evidence>
<dbReference type="PANTHER" id="PTHR45695">
    <property type="entry name" value="LEUCOKININ RECEPTOR-RELATED"/>
    <property type="match status" value="1"/>
</dbReference>
<keyword evidence="7" id="KW-1015">Disulfide bond</keyword>
<evidence type="ECO:0000256" key="6">
    <source>
        <dbReference type="ARBA" id="ARBA00023136"/>
    </source>
</evidence>
<evidence type="ECO:0000256" key="5">
    <source>
        <dbReference type="ARBA" id="ARBA00023040"/>
    </source>
</evidence>
<organism evidence="13 14">
    <name type="scientific">Priapulus caudatus</name>
    <name type="common">Priapulid worm</name>
    <dbReference type="NCBI Taxonomy" id="37621"/>
    <lineage>
        <taxon>Eukaryota</taxon>
        <taxon>Metazoa</taxon>
        <taxon>Ecdysozoa</taxon>
        <taxon>Scalidophora</taxon>
        <taxon>Priapulida</taxon>
        <taxon>Priapulimorpha</taxon>
        <taxon>Priapulimorphida</taxon>
        <taxon>Priapulidae</taxon>
        <taxon>Priapulus</taxon>
    </lineage>
</organism>
<keyword evidence="4 11" id="KW-1133">Transmembrane helix</keyword>
<name>A0ABM1F9T5_PRICU</name>
<feature type="transmembrane region" description="Helical" evidence="11">
    <location>
        <begin position="149"/>
        <end position="177"/>
    </location>
</feature>
<feature type="transmembrane region" description="Helical" evidence="11">
    <location>
        <begin position="243"/>
        <end position="265"/>
    </location>
</feature>
<feature type="transmembrane region" description="Helical" evidence="11">
    <location>
        <begin position="110"/>
        <end position="129"/>
    </location>
</feature>
<evidence type="ECO:0000256" key="7">
    <source>
        <dbReference type="ARBA" id="ARBA00023157"/>
    </source>
</evidence>
<keyword evidence="9" id="KW-0325">Glycoprotein</keyword>
<dbReference type="GeneID" id="106821076"/>
<keyword evidence="2" id="KW-1003">Cell membrane</keyword>
<dbReference type="InterPro" id="IPR000276">
    <property type="entry name" value="GPCR_Rhodpsn"/>
</dbReference>
<dbReference type="Gene3D" id="1.20.1070.10">
    <property type="entry name" value="Rhodopsin 7-helix transmembrane proteins"/>
    <property type="match status" value="1"/>
</dbReference>
<sequence length="353" mass="40076">MSPSLPGPHDFDSEHLLSFNVSDYGKLRDMLESQQLSVPITCAVIILLGVVGNVLVVVSALRTADMRTSTNLLIANIGVADCLFCIFCCLPDAVRYHLWHWPFGWGMCKVMYFFASVTLYMRIYTLLLLSLERMLTLMHPDVNRRAMYLIIVGVLWMVLCLNSLFGPIVSVVVEVFYPWEGVAYDWCVLMGDTFNEFWWGMFIFSFMLPLVAVYLIFAVMAYRYCFGYSLSRSMRDIPDAKSTTVVVFLVAVMCTACWLPLYWIMLSQTGGPTHMPHHLDVAVDTGGSVAVAYVLGYTDMCINPLIYFLLMPAFRGEFARALTVRCKKTVLMKKQKEDDQMETSSLNRATIEL</sequence>
<dbReference type="InterPro" id="IPR017452">
    <property type="entry name" value="GPCR_Rhodpsn_7TM"/>
</dbReference>